<feature type="transmembrane region" description="Helical" evidence="1">
    <location>
        <begin position="12"/>
        <end position="37"/>
    </location>
</feature>
<reference evidence="2 3" key="1">
    <citation type="submission" date="2019-04" db="EMBL/GenBank/DDBJ databases">
        <title>Saccharibacteria TM7 genomes.</title>
        <authorList>
            <person name="Bor B."/>
            <person name="He X."/>
            <person name="Chen T."/>
            <person name="Dewhirst F.E."/>
        </authorList>
    </citation>
    <scope>NUCLEOTIDE SEQUENCE [LARGE SCALE GENOMIC DNA]</scope>
    <source>
        <strain evidence="2 3">BB001</strain>
    </source>
</reference>
<dbReference type="RefSeq" id="WP_138078372.1">
    <property type="nucleotide sequence ID" value="NZ_CP040004.1"/>
</dbReference>
<gene>
    <name evidence="2" type="ORF">FBF37_00290</name>
</gene>
<evidence type="ECO:0000256" key="1">
    <source>
        <dbReference type="SAM" id="Phobius"/>
    </source>
</evidence>
<evidence type="ECO:0000313" key="3">
    <source>
        <dbReference type="Proteomes" id="UP000310639"/>
    </source>
</evidence>
<keyword evidence="3" id="KW-1185">Reference proteome</keyword>
<keyword evidence="1" id="KW-1133">Transmembrane helix</keyword>
<protein>
    <submittedName>
        <fullName evidence="2">Uncharacterized protein</fullName>
    </submittedName>
</protein>
<evidence type="ECO:0000313" key="2">
    <source>
        <dbReference type="EMBL" id="QCT41924.1"/>
    </source>
</evidence>
<sequence length="214" mass="23938">MRYARTNSFSRLIPILLVIIIMVVAVAAVIAIGQSLLGGNNPENKPKSQADIAKESLLSTDANRAVRLTVRGPIVAQEKFRSYQIEITPDIRRMSTYEGYLEKQIDEKKLDNNSRAYEELVYALEKRKMMEGRQLSEEQNDLRGICANGKVYKFETLYHGNPVKTLWTSDCGGSKGSATANANDILLMFLNQIPDGKKIAAGVGLQQEDTFFQF</sequence>
<dbReference type="OrthoDB" id="9778894at2"/>
<organism evidence="2 3">
    <name type="scientific">Candidatus Nanosynbacter featherlites</name>
    <dbReference type="NCBI Taxonomy" id="2572088"/>
    <lineage>
        <taxon>Bacteria</taxon>
        <taxon>Candidatus Saccharimonadota</taxon>
        <taxon>Candidatus Saccharimonadia</taxon>
        <taxon>Candidatus Nanosynbacterales</taxon>
        <taxon>Candidatus Nanosynbacteraceae</taxon>
        <taxon>Candidatus Nanosynbacter</taxon>
    </lineage>
</organism>
<accession>A0A4P9A2D3</accession>
<dbReference type="KEGG" id="nft:FBF37_00290"/>
<dbReference type="AlphaFoldDB" id="A0A4P9A2D3"/>
<keyword evidence="1" id="KW-0812">Transmembrane</keyword>
<dbReference type="EMBL" id="CP040004">
    <property type="protein sequence ID" value="QCT41924.1"/>
    <property type="molecule type" value="Genomic_DNA"/>
</dbReference>
<proteinExistence type="predicted"/>
<keyword evidence="1" id="KW-0472">Membrane</keyword>
<name>A0A4P9A2D3_9BACT</name>
<dbReference type="Proteomes" id="UP000310639">
    <property type="component" value="Chromosome"/>
</dbReference>